<dbReference type="SUPFAM" id="SSF57850">
    <property type="entry name" value="RING/U-box"/>
    <property type="match status" value="1"/>
</dbReference>
<evidence type="ECO:0000313" key="4">
    <source>
        <dbReference type="EMBL" id="RMZ52298.1"/>
    </source>
</evidence>
<dbReference type="Pfam" id="PF04564">
    <property type="entry name" value="U-box"/>
    <property type="match status" value="1"/>
</dbReference>
<dbReference type="Proteomes" id="UP000279271">
    <property type="component" value="Unassembled WGS sequence"/>
</dbReference>
<dbReference type="InterPro" id="IPR040092">
    <property type="entry name" value="TBRG1"/>
</dbReference>
<dbReference type="Gene3D" id="3.30.40.10">
    <property type="entry name" value="Zinc/RING finger domain, C3HC4 (zinc finger)"/>
    <property type="match status" value="1"/>
</dbReference>
<feature type="domain" description="U-box" evidence="3">
    <location>
        <begin position="162"/>
        <end position="208"/>
    </location>
</feature>
<evidence type="ECO:0000256" key="1">
    <source>
        <dbReference type="ARBA" id="ARBA00004123"/>
    </source>
</evidence>
<dbReference type="GO" id="GO:0005634">
    <property type="term" value="C:nucleus"/>
    <property type="evidence" value="ECO:0007669"/>
    <property type="project" value="UniProtKB-SubCell"/>
</dbReference>
<name>A0A3M7KP16_AUXPR</name>
<dbReference type="InterPro" id="IPR003613">
    <property type="entry name" value="Ubox_domain"/>
</dbReference>
<dbReference type="PROSITE" id="PS51543">
    <property type="entry name" value="FYRC"/>
    <property type="match status" value="1"/>
</dbReference>
<dbReference type="GO" id="GO:0004842">
    <property type="term" value="F:ubiquitin-protein transferase activity"/>
    <property type="evidence" value="ECO:0007669"/>
    <property type="project" value="InterPro"/>
</dbReference>
<dbReference type="GO" id="GO:0140993">
    <property type="term" value="F:histone modifying activity"/>
    <property type="evidence" value="ECO:0007669"/>
    <property type="project" value="UniProtKB-ARBA"/>
</dbReference>
<sequence>MVDVGVLWPERGWHNAGYIFPLGFVSRTLFRSSVALDQLCVHDCYVQGEGGEHWPGPTFRVVARDRPDEPLVAKSCTGCWTGVLKRINAEIEARRAAGEDLPPPPKTAIAGPEYFGLNQTNEEAGYASKWSGINRSERYRKRREEAGDDVTALDEDNPLPDLLDPITLEPVVRPAISPYGHVMGMATWKAVLSESKSCPFTKQPLTWESCKVLTKHNIHLHADRIIR</sequence>
<dbReference type="PROSITE" id="PS51542">
    <property type="entry name" value="FYRN"/>
    <property type="match status" value="1"/>
</dbReference>
<dbReference type="InterPro" id="IPR013083">
    <property type="entry name" value="Znf_RING/FYVE/PHD"/>
</dbReference>
<dbReference type="Pfam" id="PF05965">
    <property type="entry name" value="FYRC"/>
    <property type="match status" value="1"/>
</dbReference>
<proteinExistence type="predicted"/>
<organism evidence="4 5">
    <name type="scientific">Auxenochlorella protothecoides</name>
    <name type="common">Green microalga</name>
    <name type="synonym">Chlorella protothecoides</name>
    <dbReference type="NCBI Taxonomy" id="3075"/>
    <lineage>
        <taxon>Eukaryota</taxon>
        <taxon>Viridiplantae</taxon>
        <taxon>Chlorophyta</taxon>
        <taxon>core chlorophytes</taxon>
        <taxon>Trebouxiophyceae</taxon>
        <taxon>Chlorellales</taxon>
        <taxon>Chlorellaceae</taxon>
        <taxon>Auxenochlorella</taxon>
    </lineage>
</organism>
<dbReference type="Gene3D" id="3.30.160.360">
    <property type="match status" value="1"/>
</dbReference>
<keyword evidence="2" id="KW-0539">Nucleus</keyword>
<dbReference type="GO" id="GO:0016567">
    <property type="term" value="P:protein ubiquitination"/>
    <property type="evidence" value="ECO:0007669"/>
    <property type="project" value="UniProtKB-UniPathway"/>
</dbReference>
<evidence type="ECO:0000259" key="3">
    <source>
        <dbReference type="Pfam" id="PF04564"/>
    </source>
</evidence>
<dbReference type="EMBL" id="QOKY01000213">
    <property type="protein sequence ID" value="RMZ52298.1"/>
    <property type="molecule type" value="Genomic_DNA"/>
</dbReference>
<gene>
    <name evidence="4" type="ORF">APUTEX25_001688</name>
</gene>
<comment type="subcellular location">
    <subcellularLocation>
        <location evidence="1">Nucleus</location>
    </subcellularLocation>
</comment>
<dbReference type="InterPro" id="IPR003888">
    <property type="entry name" value="FYrich_N"/>
</dbReference>
<dbReference type="AlphaFoldDB" id="A0A3M7KP16"/>
<dbReference type="Pfam" id="PF05964">
    <property type="entry name" value="FYRN"/>
    <property type="match status" value="1"/>
</dbReference>
<dbReference type="PANTHER" id="PTHR22715">
    <property type="entry name" value="TRANSFORMING GROWTH FACTOR BETA REGULATED GENE 1"/>
    <property type="match status" value="1"/>
</dbReference>
<dbReference type="GO" id="GO:0051726">
    <property type="term" value="P:regulation of cell cycle"/>
    <property type="evidence" value="ECO:0007669"/>
    <property type="project" value="TreeGrafter"/>
</dbReference>
<evidence type="ECO:0000256" key="2">
    <source>
        <dbReference type="ARBA" id="ARBA00023242"/>
    </source>
</evidence>
<protein>
    <recommendedName>
        <fullName evidence="3">U-box domain-containing protein</fullName>
    </recommendedName>
</protein>
<reference evidence="5" key="1">
    <citation type="journal article" date="2018" name="Algal Res.">
        <title>Characterization of plant carbon substrate utilization by Auxenochlorella protothecoides.</title>
        <authorList>
            <person name="Vogler B.W."/>
            <person name="Starkenburg S.R."/>
            <person name="Sudasinghe N."/>
            <person name="Schambach J.Y."/>
            <person name="Rollin J.A."/>
            <person name="Pattathil S."/>
            <person name="Barry A.N."/>
        </authorList>
    </citation>
    <scope>NUCLEOTIDE SEQUENCE [LARGE SCALE GENOMIC DNA]</scope>
    <source>
        <strain evidence="5">UTEX 25</strain>
    </source>
</reference>
<accession>A0A3M7KP16</accession>
<evidence type="ECO:0000313" key="5">
    <source>
        <dbReference type="Proteomes" id="UP000279271"/>
    </source>
</evidence>
<dbReference type="InterPro" id="IPR003889">
    <property type="entry name" value="FYrich_C"/>
</dbReference>
<dbReference type="UniPathway" id="UPA00143"/>
<comment type="caution">
    <text evidence="4">The sequence shown here is derived from an EMBL/GenBank/DDBJ whole genome shotgun (WGS) entry which is preliminary data.</text>
</comment>
<dbReference type="PANTHER" id="PTHR22715:SF0">
    <property type="entry name" value="TRANSFORMING GROWTH FACTOR BETA REGULATOR 1"/>
    <property type="match status" value="1"/>
</dbReference>